<comment type="caution">
    <text evidence="9">The sequence shown here is derived from an EMBL/GenBank/DDBJ whole genome shotgun (WGS) entry which is preliminary data.</text>
</comment>
<keyword evidence="7" id="KW-0503">Monooxygenase</keyword>
<evidence type="ECO:0000256" key="4">
    <source>
        <dbReference type="ARBA" id="ARBA00022723"/>
    </source>
</evidence>
<dbReference type="CDD" id="cd00302">
    <property type="entry name" value="cytochrome_P450"/>
    <property type="match status" value="1"/>
</dbReference>
<protein>
    <submittedName>
        <fullName evidence="9">Cytochrome P450</fullName>
    </submittedName>
</protein>
<sequence length="453" mass="50910">MPNIPHAPGAPVIGNLHAFTSDLRRFLTEQYLALGPVFRVSVLNHRYVVLAGPEANEFVTRKGTDHFVAQEIWDGVTKAVGGENPSMIALDGPRHAIVRRGLKPGYAAGPLYSRMVKLIGCQLDLLRQWPRAQPLTVFPQVKRLVAMLLGYMATNESAEDVMDDFIYLFKAMLQIHVFKTRPSFMQHLPRYTRSRQAILDMARRIWLDHAYMDDMVPEDGNFVDVVRRFHEEHPDLMNERDAIAALNGPFIAGLDTAASTISFLIYHILADRDLTAAAIEEADAVFADGVPNRNSLRSMIRVRWAAMETLRLYPPATVLSRSVSQGFRFAGFDIPTGTHCMLAHTVTHGLPELFKDPDCFDPERREHMQPNAFVPYGLGPHTCLGASTADLLFLIVTATLFRHYEVAMDPPGHKVRIKMQPLPSPDNRFRLILQSVRHPEPEWLLPAQSAVAP</sequence>
<dbReference type="PANTHER" id="PTHR24286">
    <property type="entry name" value="CYTOCHROME P450 26"/>
    <property type="match status" value="1"/>
</dbReference>
<dbReference type="AlphaFoldDB" id="A0A6B1DUM4"/>
<keyword evidence="5" id="KW-0560">Oxidoreductase</keyword>
<keyword evidence="4 8" id="KW-0479">Metal-binding</keyword>
<dbReference type="PRINTS" id="PR00463">
    <property type="entry name" value="EP450I"/>
</dbReference>
<dbReference type="GO" id="GO:0004497">
    <property type="term" value="F:monooxygenase activity"/>
    <property type="evidence" value="ECO:0007669"/>
    <property type="project" value="UniProtKB-KW"/>
</dbReference>
<dbReference type="InterPro" id="IPR036396">
    <property type="entry name" value="Cyt_P450_sf"/>
</dbReference>
<comment type="cofactor">
    <cofactor evidence="1 8">
        <name>heme</name>
        <dbReference type="ChEBI" id="CHEBI:30413"/>
    </cofactor>
</comment>
<dbReference type="InterPro" id="IPR002401">
    <property type="entry name" value="Cyt_P450_E_grp-I"/>
</dbReference>
<dbReference type="Gene3D" id="1.10.630.10">
    <property type="entry name" value="Cytochrome P450"/>
    <property type="match status" value="1"/>
</dbReference>
<evidence type="ECO:0000256" key="6">
    <source>
        <dbReference type="ARBA" id="ARBA00023004"/>
    </source>
</evidence>
<evidence type="ECO:0000256" key="1">
    <source>
        <dbReference type="ARBA" id="ARBA00001971"/>
    </source>
</evidence>
<evidence type="ECO:0000256" key="3">
    <source>
        <dbReference type="ARBA" id="ARBA00022617"/>
    </source>
</evidence>
<dbReference type="InterPro" id="IPR001128">
    <property type="entry name" value="Cyt_P450"/>
</dbReference>
<keyword evidence="6 8" id="KW-0408">Iron</keyword>
<evidence type="ECO:0000256" key="7">
    <source>
        <dbReference type="ARBA" id="ARBA00023033"/>
    </source>
</evidence>
<evidence type="ECO:0000256" key="5">
    <source>
        <dbReference type="ARBA" id="ARBA00023002"/>
    </source>
</evidence>
<evidence type="ECO:0000256" key="8">
    <source>
        <dbReference type="PIRSR" id="PIRSR602401-1"/>
    </source>
</evidence>
<dbReference type="EMBL" id="VXPY01000073">
    <property type="protein sequence ID" value="MYD90696.1"/>
    <property type="molecule type" value="Genomic_DNA"/>
</dbReference>
<dbReference type="Pfam" id="PF00067">
    <property type="entry name" value="p450"/>
    <property type="match status" value="1"/>
</dbReference>
<evidence type="ECO:0000313" key="9">
    <source>
        <dbReference type="EMBL" id="MYD90696.1"/>
    </source>
</evidence>
<dbReference type="PRINTS" id="PR00385">
    <property type="entry name" value="P450"/>
</dbReference>
<organism evidence="9">
    <name type="scientific">Caldilineaceae bacterium SB0662_bin_9</name>
    <dbReference type="NCBI Taxonomy" id="2605258"/>
    <lineage>
        <taxon>Bacteria</taxon>
        <taxon>Bacillati</taxon>
        <taxon>Chloroflexota</taxon>
        <taxon>Caldilineae</taxon>
        <taxon>Caldilineales</taxon>
        <taxon>Caldilineaceae</taxon>
    </lineage>
</organism>
<accession>A0A6B1DUM4</accession>
<dbReference type="GO" id="GO:0020037">
    <property type="term" value="F:heme binding"/>
    <property type="evidence" value="ECO:0007669"/>
    <property type="project" value="InterPro"/>
</dbReference>
<name>A0A6B1DUM4_9CHLR</name>
<proteinExistence type="inferred from homology"/>
<reference evidence="9" key="1">
    <citation type="submission" date="2019-09" db="EMBL/GenBank/DDBJ databases">
        <title>Characterisation of the sponge microbiome using genome-centric metagenomics.</title>
        <authorList>
            <person name="Engelberts J.P."/>
            <person name="Robbins S.J."/>
            <person name="De Goeij J.M."/>
            <person name="Aranda M."/>
            <person name="Bell S.C."/>
            <person name="Webster N.S."/>
        </authorList>
    </citation>
    <scope>NUCLEOTIDE SEQUENCE</scope>
    <source>
        <strain evidence="9">SB0662_bin_9</strain>
    </source>
</reference>
<keyword evidence="3 8" id="KW-0349">Heme</keyword>
<dbReference type="GO" id="GO:0005506">
    <property type="term" value="F:iron ion binding"/>
    <property type="evidence" value="ECO:0007669"/>
    <property type="project" value="InterPro"/>
</dbReference>
<dbReference type="GO" id="GO:0016125">
    <property type="term" value="P:sterol metabolic process"/>
    <property type="evidence" value="ECO:0007669"/>
    <property type="project" value="TreeGrafter"/>
</dbReference>
<feature type="binding site" description="axial binding residue" evidence="8">
    <location>
        <position position="383"/>
    </location>
    <ligand>
        <name>heme</name>
        <dbReference type="ChEBI" id="CHEBI:30413"/>
    </ligand>
    <ligandPart>
        <name>Fe</name>
        <dbReference type="ChEBI" id="CHEBI:18248"/>
    </ligandPart>
</feature>
<dbReference type="SUPFAM" id="SSF48264">
    <property type="entry name" value="Cytochrome P450"/>
    <property type="match status" value="1"/>
</dbReference>
<dbReference type="PANTHER" id="PTHR24286:SF24">
    <property type="entry name" value="LANOSTEROL 14-ALPHA DEMETHYLASE"/>
    <property type="match status" value="1"/>
</dbReference>
<gene>
    <name evidence="9" type="ORF">F4Y08_10235</name>
</gene>
<evidence type="ECO:0000256" key="2">
    <source>
        <dbReference type="ARBA" id="ARBA00010617"/>
    </source>
</evidence>
<dbReference type="GO" id="GO:0016705">
    <property type="term" value="F:oxidoreductase activity, acting on paired donors, with incorporation or reduction of molecular oxygen"/>
    <property type="evidence" value="ECO:0007669"/>
    <property type="project" value="InterPro"/>
</dbReference>
<comment type="similarity">
    <text evidence="2">Belongs to the cytochrome P450 family.</text>
</comment>